<keyword evidence="1" id="KW-1133">Transmembrane helix</keyword>
<feature type="transmembrane region" description="Helical" evidence="1">
    <location>
        <begin position="65"/>
        <end position="83"/>
    </location>
</feature>
<comment type="caution">
    <text evidence="2">The sequence shown here is derived from an EMBL/GenBank/DDBJ whole genome shotgun (WGS) entry which is preliminary data.</text>
</comment>
<sequence>MKKLELGKNSQTNNNRNLAGQILNLYWNFQLQAQLKNLKNLTNCEFHLQYFRLDENFLNEKDQTLLISFLMIVYLLKQIILILRRQLFKKVSNIEIDHTIVFSLICICHLYFTQVFEIIPCNIFIPNTMSQI</sequence>
<keyword evidence="1" id="KW-0472">Membrane</keyword>
<proteinExistence type="predicted"/>
<keyword evidence="3" id="KW-1185">Reference proteome</keyword>
<organism evidence="2 3">
    <name type="scientific">Paramecium sonneborni</name>
    <dbReference type="NCBI Taxonomy" id="65129"/>
    <lineage>
        <taxon>Eukaryota</taxon>
        <taxon>Sar</taxon>
        <taxon>Alveolata</taxon>
        <taxon>Ciliophora</taxon>
        <taxon>Intramacronucleata</taxon>
        <taxon>Oligohymenophorea</taxon>
        <taxon>Peniculida</taxon>
        <taxon>Parameciidae</taxon>
        <taxon>Paramecium</taxon>
    </lineage>
</organism>
<accession>A0A8S1RJY8</accession>
<dbReference type="Proteomes" id="UP000692954">
    <property type="component" value="Unassembled WGS sequence"/>
</dbReference>
<evidence type="ECO:0000313" key="2">
    <source>
        <dbReference type="EMBL" id="CAD8127747.1"/>
    </source>
</evidence>
<feature type="transmembrane region" description="Helical" evidence="1">
    <location>
        <begin position="95"/>
        <end position="112"/>
    </location>
</feature>
<gene>
    <name evidence="2" type="ORF">PSON_ATCC_30995.1.T1790073</name>
</gene>
<evidence type="ECO:0008006" key="4">
    <source>
        <dbReference type="Google" id="ProtNLM"/>
    </source>
</evidence>
<evidence type="ECO:0000256" key="1">
    <source>
        <dbReference type="SAM" id="Phobius"/>
    </source>
</evidence>
<evidence type="ECO:0000313" key="3">
    <source>
        <dbReference type="Proteomes" id="UP000692954"/>
    </source>
</evidence>
<keyword evidence="1" id="KW-0812">Transmembrane</keyword>
<protein>
    <recommendedName>
        <fullName evidence="4">Transmembrane protein</fullName>
    </recommendedName>
</protein>
<reference evidence="2" key="1">
    <citation type="submission" date="2021-01" db="EMBL/GenBank/DDBJ databases">
        <authorList>
            <consortium name="Genoscope - CEA"/>
            <person name="William W."/>
        </authorList>
    </citation>
    <scope>NUCLEOTIDE SEQUENCE</scope>
</reference>
<dbReference type="EMBL" id="CAJJDN010000179">
    <property type="protein sequence ID" value="CAD8127747.1"/>
    <property type="molecule type" value="Genomic_DNA"/>
</dbReference>
<dbReference type="AlphaFoldDB" id="A0A8S1RJY8"/>
<name>A0A8S1RJY8_9CILI</name>